<keyword evidence="6 8" id="KW-0378">Hydrolase</keyword>
<keyword evidence="4 8" id="KW-0645">Protease</keyword>
<dbReference type="InterPro" id="IPR019165">
    <property type="entry name" value="Peptidase_M76_ATP23"/>
</dbReference>
<evidence type="ECO:0000256" key="2">
    <source>
        <dbReference type="ARBA" id="ARBA00009915"/>
    </source>
</evidence>
<evidence type="ECO:0000256" key="4">
    <source>
        <dbReference type="ARBA" id="ARBA00022670"/>
    </source>
</evidence>
<keyword evidence="10" id="KW-1185">Reference proteome</keyword>
<keyword evidence="8" id="KW-0496">Mitochondrion</keyword>
<evidence type="ECO:0000256" key="7">
    <source>
        <dbReference type="ARBA" id="ARBA00023049"/>
    </source>
</evidence>
<proteinExistence type="inferred from homology"/>
<protein>
    <recommendedName>
        <fullName evidence="3 8">Mitochondrial inner membrane protease ATP23</fullName>
        <ecNumber evidence="8">3.4.24.-</ecNumber>
    </recommendedName>
</protein>
<dbReference type="EMBL" id="JADGJQ010000127">
    <property type="protein sequence ID" value="KAJ3168078.1"/>
    <property type="molecule type" value="Genomic_DNA"/>
</dbReference>
<name>A0AAD5TB95_9FUNG</name>
<accession>A0AAD5TB95</accession>
<evidence type="ECO:0000313" key="9">
    <source>
        <dbReference type="EMBL" id="KAJ3168078.1"/>
    </source>
</evidence>
<dbReference type="GO" id="GO:0004222">
    <property type="term" value="F:metalloendopeptidase activity"/>
    <property type="evidence" value="ECO:0007669"/>
    <property type="project" value="InterPro"/>
</dbReference>
<dbReference type="Proteomes" id="UP001212152">
    <property type="component" value="Unassembled WGS sequence"/>
</dbReference>
<keyword evidence="8" id="KW-0999">Mitochondrion inner membrane</keyword>
<dbReference type="PANTHER" id="PTHR21711:SF0">
    <property type="entry name" value="MITOCHONDRIAL INNER MEMBRANE PROTEASE ATP23 HOMOLOG"/>
    <property type="match status" value="1"/>
</dbReference>
<organism evidence="9 10">
    <name type="scientific">Geranomyces variabilis</name>
    <dbReference type="NCBI Taxonomy" id="109894"/>
    <lineage>
        <taxon>Eukaryota</taxon>
        <taxon>Fungi</taxon>
        <taxon>Fungi incertae sedis</taxon>
        <taxon>Chytridiomycota</taxon>
        <taxon>Chytridiomycota incertae sedis</taxon>
        <taxon>Chytridiomycetes</taxon>
        <taxon>Spizellomycetales</taxon>
        <taxon>Powellomycetaceae</taxon>
        <taxon>Geranomyces</taxon>
    </lineage>
</organism>
<keyword evidence="5 8" id="KW-0479">Metal-binding</keyword>
<comment type="similarity">
    <text evidence="2 8">Belongs to the peptidase M76 family.</text>
</comment>
<evidence type="ECO:0000256" key="6">
    <source>
        <dbReference type="ARBA" id="ARBA00022801"/>
    </source>
</evidence>
<dbReference type="Pfam" id="PF09768">
    <property type="entry name" value="Peptidase_M76"/>
    <property type="match status" value="1"/>
</dbReference>
<dbReference type="GO" id="GO:0005743">
    <property type="term" value="C:mitochondrial inner membrane"/>
    <property type="evidence" value="ECO:0007669"/>
    <property type="project" value="UniProtKB-SubCell"/>
</dbReference>
<sequence>MTKDDSRAFASWRRNLAALLAPRQLHCEAAAATEPLTAAAPPPISAAQSAKYEKDLANAAKQEKEHVRCERWKKKLLQSSPMIKFMMENLERSGCPFREDHFRCTPCEITRAGGFAPEYGVILCQNSFISKQHMEDTMAHELIHAYDECTTKVDWNNAEHYACSVIRAASLSGECKFTRELRRGFVSVAKHHQACVKRRAIAELKQLPQFQGERVAEDAVRAVWDRCFADTAPFDEIP</sequence>
<dbReference type="GO" id="GO:0034982">
    <property type="term" value="P:mitochondrial protein processing"/>
    <property type="evidence" value="ECO:0007669"/>
    <property type="project" value="TreeGrafter"/>
</dbReference>
<comment type="subcellular location">
    <subcellularLocation>
        <location evidence="1 8">Mitochondrion inner membrane</location>
        <topology evidence="1 8">Peripheral membrane protein</topology>
        <orientation evidence="1 8">Intermembrane side</orientation>
    </subcellularLocation>
</comment>
<evidence type="ECO:0000256" key="3">
    <source>
        <dbReference type="ARBA" id="ARBA00014615"/>
    </source>
</evidence>
<dbReference type="GO" id="GO:0046872">
    <property type="term" value="F:metal ion binding"/>
    <property type="evidence" value="ECO:0007669"/>
    <property type="project" value="UniProtKB-KW"/>
</dbReference>
<gene>
    <name evidence="9" type="primary">ATP23</name>
    <name evidence="9" type="ORF">HDU87_001249</name>
</gene>
<evidence type="ECO:0000256" key="8">
    <source>
        <dbReference type="RuleBase" id="RU364057"/>
    </source>
</evidence>
<reference evidence="9" key="1">
    <citation type="submission" date="2020-05" db="EMBL/GenBank/DDBJ databases">
        <title>Phylogenomic resolution of chytrid fungi.</title>
        <authorList>
            <person name="Stajich J.E."/>
            <person name="Amses K."/>
            <person name="Simmons R."/>
            <person name="Seto K."/>
            <person name="Myers J."/>
            <person name="Bonds A."/>
            <person name="Quandt C.A."/>
            <person name="Barry K."/>
            <person name="Liu P."/>
            <person name="Grigoriev I."/>
            <person name="Longcore J.E."/>
            <person name="James T.Y."/>
        </authorList>
    </citation>
    <scope>NUCLEOTIDE SEQUENCE</scope>
    <source>
        <strain evidence="9">JEL0379</strain>
    </source>
</reference>
<keyword evidence="8" id="KW-0472">Membrane</keyword>
<evidence type="ECO:0000256" key="1">
    <source>
        <dbReference type="ARBA" id="ARBA00004137"/>
    </source>
</evidence>
<keyword evidence="7 8" id="KW-0482">Metalloprotease</keyword>
<comment type="function">
    <text evidence="8">Has a dual role in the assembly of mitochondrial ATPase.</text>
</comment>
<dbReference type="GO" id="GO:0033615">
    <property type="term" value="P:mitochondrial proton-transporting ATP synthase complex assembly"/>
    <property type="evidence" value="ECO:0007669"/>
    <property type="project" value="TreeGrafter"/>
</dbReference>
<dbReference type="AlphaFoldDB" id="A0AAD5TB95"/>
<evidence type="ECO:0000313" key="10">
    <source>
        <dbReference type="Proteomes" id="UP001212152"/>
    </source>
</evidence>
<evidence type="ECO:0000256" key="5">
    <source>
        <dbReference type="ARBA" id="ARBA00022723"/>
    </source>
</evidence>
<dbReference type="PANTHER" id="PTHR21711">
    <property type="entry name" value="MITOCHONDRIAL INNER MEMBRANE PROTEASE"/>
    <property type="match status" value="1"/>
</dbReference>
<comment type="caution">
    <text evidence="9">The sequence shown here is derived from an EMBL/GenBank/DDBJ whole genome shotgun (WGS) entry which is preliminary data.</text>
</comment>
<dbReference type="EC" id="3.4.24.-" evidence="8"/>